<evidence type="ECO:0008006" key="3">
    <source>
        <dbReference type="Google" id="ProtNLM"/>
    </source>
</evidence>
<comment type="caution">
    <text evidence="1">The sequence shown here is derived from an EMBL/GenBank/DDBJ whole genome shotgun (WGS) entry which is preliminary data.</text>
</comment>
<dbReference type="RefSeq" id="WP_307413664.1">
    <property type="nucleotide sequence ID" value="NZ_JAUSTW010000013.1"/>
</dbReference>
<reference evidence="1 2" key="1">
    <citation type="submission" date="2023-07" db="EMBL/GenBank/DDBJ databases">
        <title>Genomic Encyclopedia of Type Strains, Phase IV (KMG-IV): sequencing the most valuable type-strain genomes for metagenomic binning, comparative biology and taxonomic classification.</title>
        <authorList>
            <person name="Goeker M."/>
        </authorList>
    </citation>
    <scope>NUCLEOTIDE SEQUENCE [LARGE SCALE GENOMIC DNA]</scope>
    <source>
        <strain evidence="1 2">DSM 27594</strain>
    </source>
</reference>
<dbReference type="Proteomes" id="UP001224122">
    <property type="component" value="Unassembled WGS sequence"/>
</dbReference>
<evidence type="ECO:0000313" key="2">
    <source>
        <dbReference type="Proteomes" id="UP001224122"/>
    </source>
</evidence>
<accession>A0ABT9Y270</accession>
<protein>
    <recommendedName>
        <fullName evidence="3">DUF3870 domain-containing protein</fullName>
    </recommendedName>
</protein>
<name>A0ABT9Y270_9BACI</name>
<organism evidence="1 2">
    <name type="scientific">Neobacillus ginsengisoli</name>
    <dbReference type="NCBI Taxonomy" id="904295"/>
    <lineage>
        <taxon>Bacteria</taxon>
        <taxon>Bacillati</taxon>
        <taxon>Bacillota</taxon>
        <taxon>Bacilli</taxon>
        <taxon>Bacillales</taxon>
        <taxon>Bacillaceae</taxon>
        <taxon>Neobacillus</taxon>
    </lineage>
</organism>
<sequence length="81" mass="9372">MINSQSVVGDIEFYYLHVRKGFIITVGTIKYPVGFTSFAYRNLLLNDDLAGMARHENKRECIKLAINHLKELIDEEFSVKH</sequence>
<dbReference type="EMBL" id="JAUSTW010000013">
    <property type="protein sequence ID" value="MDQ0201918.1"/>
    <property type="molecule type" value="Genomic_DNA"/>
</dbReference>
<gene>
    <name evidence="1" type="ORF">J2S10_005129</name>
</gene>
<evidence type="ECO:0000313" key="1">
    <source>
        <dbReference type="EMBL" id="MDQ0201918.1"/>
    </source>
</evidence>
<keyword evidence="2" id="KW-1185">Reference proteome</keyword>
<proteinExistence type="predicted"/>